<gene>
    <name evidence="14" type="primary">rlmN</name>
    <name evidence="16" type="ORF">C5O25_10495</name>
</gene>
<proteinExistence type="inferred from homology"/>
<evidence type="ECO:0000256" key="12">
    <source>
        <dbReference type="ARBA" id="ARBA00023014"/>
    </source>
</evidence>
<feature type="binding site" evidence="14">
    <location>
        <begin position="212"/>
        <end position="214"/>
    </location>
    <ligand>
        <name>S-adenosyl-L-methionine</name>
        <dbReference type="ChEBI" id="CHEBI:59789"/>
    </ligand>
</feature>
<dbReference type="PANTHER" id="PTHR30544">
    <property type="entry name" value="23S RRNA METHYLTRANSFERASE"/>
    <property type="match status" value="1"/>
</dbReference>
<feature type="binding site" evidence="14">
    <location>
        <position position="288"/>
    </location>
    <ligand>
        <name>S-adenosyl-L-methionine</name>
        <dbReference type="ChEBI" id="CHEBI:59789"/>
    </ligand>
</feature>
<dbReference type="InterPro" id="IPR007197">
    <property type="entry name" value="rSAM"/>
</dbReference>
<evidence type="ECO:0000259" key="15">
    <source>
        <dbReference type="PROSITE" id="PS51918"/>
    </source>
</evidence>
<accession>A0A2V1IUR2</accession>
<evidence type="ECO:0000256" key="6">
    <source>
        <dbReference type="ARBA" id="ARBA00022603"/>
    </source>
</evidence>
<dbReference type="Gene3D" id="3.20.20.70">
    <property type="entry name" value="Aldolase class I"/>
    <property type="match status" value="1"/>
</dbReference>
<dbReference type="RefSeq" id="WP_107036695.1">
    <property type="nucleotide sequence ID" value="NZ_CAOMFE010000042.1"/>
</dbReference>
<evidence type="ECO:0000256" key="4">
    <source>
        <dbReference type="ARBA" id="ARBA00022490"/>
    </source>
</evidence>
<comment type="catalytic activity">
    <reaction evidence="14">
        <text>adenosine(37) in tRNA + 2 reduced [2Fe-2S]-[ferredoxin] + 2 S-adenosyl-L-methionine = 2-methyladenosine(37) in tRNA + 5'-deoxyadenosine + L-methionine + 2 oxidized [2Fe-2S]-[ferredoxin] + S-adenosyl-L-homocysteine</text>
        <dbReference type="Rhea" id="RHEA:43332"/>
        <dbReference type="Rhea" id="RHEA-COMP:10000"/>
        <dbReference type="Rhea" id="RHEA-COMP:10001"/>
        <dbReference type="Rhea" id="RHEA-COMP:10162"/>
        <dbReference type="Rhea" id="RHEA-COMP:10485"/>
        <dbReference type="ChEBI" id="CHEBI:17319"/>
        <dbReference type="ChEBI" id="CHEBI:33737"/>
        <dbReference type="ChEBI" id="CHEBI:33738"/>
        <dbReference type="ChEBI" id="CHEBI:57844"/>
        <dbReference type="ChEBI" id="CHEBI:57856"/>
        <dbReference type="ChEBI" id="CHEBI:59789"/>
        <dbReference type="ChEBI" id="CHEBI:74411"/>
        <dbReference type="ChEBI" id="CHEBI:74497"/>
        <dbReference type="EC" id="2.1.1.192"/>
    </reaction>
</comment>
<evidence type="ECO:0000256" key="8">
    <source>
        <dbReference type="ARBA" id="ARBA00022691"/>
    </source>
</evidence>
<dbReference type="EMBL" id="PUBV01000026">
    <property type="protein sequence ID" value="PWB06365.1"/>
    <property type="molecule type" value="Genomic_DNA"/>
</dbReference>
<dbReference type="GO" id="GO:0070040">
    <property type="term" value="F:rRNA (adenine(2503)-C2-)-methyltransferase activity"/>
    <property type="evidence" value="ECO:0007669"/>
    <property type="project" value="UniProtKB-UniRule"/>
</dbReference>
<comment type="cofactor">
    <cofactor evidence="14">
        <name>[4Fe-4S] cluster</name>
        <dbReference type="ChEBI" id="CHEBI:49883"/>
    </cofactor>
    <text evidence="14">Binds 1 [4Fe-4S] cluster. The cluster is coordinated with 3 cysteines and an exchangeable S-adenosyl-L-methionine.</text>
</comment>
<evidence type="ECO:0000256" key="13">
    <source>
        <dbReference type="ARBA" id="ARBA00023157"/>
    </source>
</evidence>
<evidence type="ECO:0000313" key="17">
    <source>
        <dbReference type="Proteomes" id="UP000244925"/>
    </source>
</evidence>
<keyword evidence="8 14" id="KW-0949">S-adenosyl-L-methionine</keyword>
<dbReference type="GO" id="GO:0000049">
    <property type="term" value="F:tRNA binding"/>
    <property type="evidence" value="ECO:0007669"/>
    <property type="project" value="UniProtKB-UniRule"/>
</dbReference>
<evidence type="ECO:0000256" key="9">
    <source>
        <dbReference type="ARBA" id="ARBA00022694"/>
    </source>
</evidence>
<keyword evidence="4 14" id="KW-0963">Cytoplasm</keyword>
<dbReference type="HAMAP" id="MF_01849">
    <property type="entry name" value="RNA_methyltr_RlmN"/>
    <property type="match status" value="1"/>
</dbReference>
<dbReference type="AlphaFoldDB" id="A0A2V1IUR2"/>
<dbReference type="Pfam" id="PF04055">
    <property type="entry name" value="Radical_SAM"/>
    <property type="match status" value="1"/>
</dbReference>
<dbReference type="GO" id="GO:0030488">
    <property type="term" value="P:tRNA methylation"/>
    <property type="evidence" value="ECO:0007669"/>
    <property type="project" value="UniProtKB-UniRule"/>
</dbReference>
<dbReference type="SFLD" id="SFLDG01062">
    <property type="entry name" value="methyltransferase_(Class_A)"/>
    <property type="match status" value="1"/>
</dbReference>
<feature type="binding site" evidence="14">
    <location>
        <position position="190"/>
    </location>
    <ligand>
        <name>S-adenosyl-L-methionine</name>
        <dbReference type="ChEBI" id="CHEBI:59789"/>
    </ligand>
</feature>
<feature type="binding site" evidence="14">
    <location>
        <position position="117"/>
    </location>
    <ligand>
        <name>[4Fe-4S] cluster</name>
        <dbReference type="ChEBI" id="CHEBI:49883"/>
        <note>4Fe-4S-S-AdoMet</note>
    </ligand>
</feature>
<dbReference type="PROSITE" id="PS51918">
    <property type="entry name" value="RADICAL_SAM"/>
    <property type="match status" value="1"/>
</dbReference>
<keyword evidence="13 14" id="KW-1015">Disulfide bond</keyword>
<comment type="function">
    <text evidence="14">Specifically methylates position 2 of adenine 2503 in 23S rRNA and position 2 of adenine 37 in tRNAs.</text>
</comment>
<protein>
    <recommendedName>
        <fullName evidence="14">Probable dual-specificity RNA methyltransferase RlmN</fullName>
        <ecNumber evidence="14">2.1.1.192</ecNumber>
    </recommendedName>
    <alternativeName>
        <fullName evidence="14">23S rRNA (adenine(2503)-C(2))-methyltransferase</fullName>
    </alternativeName>
    <alternativeName>
        <fullName evidence="14">23S rRNA m2A2503 methyltransferase</fullName>
    </alternativeName>
    <alternativeName>
        <fullName evidence="14">Ribosomal RNA large subunit methyltransferase N</fullName>
    </alternativeName>
    <alternativeName>
        <fullName evidence="14">tRNA (adenine(37)-C(2))-methyltransferase</fullName>
    </alternativeName>
    <alternativeName>
        <fullName evidence="14">tRNA m2A37 methyltransferase</fullName>
    </alternativeName>
</protein>
<evidence type="ECO:0000256" key="3">
    <source>
        <dbReference type="ARBA" id="ARBA00022485"/>
    </source>
</evidence>
<organism evidence="16 17">
    <name type="scientific">Paramuribaculum intestinale</name>
    <dbReference type="NCBI Taxonomy" id="2094151"/>
    <lineage>
        <taxon>Bacteria</taxon>
        <taxon>Pseudomonadati</taxon>
        <taxon>Bacteroidota</taxon>
        <taxon>Bacteroidia</taxon>
        <taxon>Bacteroidales</taxon>
        <taxon>Muribaculaceae</taxon>
        <taxon>Paramuribaculum</taxon>
    </lineage>
</organism>
<dbReference type="InterPro" id="IPR048641">
    <property type="entry name" value="RlmN_N"/>
</dbReference>
<dbReference type="SFLD" id="SFLDS00029">
    <property type="entry name" value="Radical_SAM"/>
    <property type="match status" value="1"/>
</dbReference>
<keyword evidence="5 14" id="KW-0698">rRNA processing</keyword>
<dbReference type="GO" id="GO:0046872">
    <property type="term" value="F:metal ion binding"/>
    <property type="evidence" value="ECO:0007669"/>
    <property type="project" value="UniProtKB-KW"/>
</dbReference>
<evidence type="ECO:0000256" key="10">
    <source>
        <dbReference type="ARBA" id="ARBA00022723"/>
    </source>
</evidence>
<evidence type="ECO:0000256" key="5">
    <source>
        <dbReference type="ARBA" id="ARBA00022552"/>
    </source>
</evidence>
<keyword evidence="6 14" id="KW-0489">Methyltransferase</keyword>
<evidence type="ECO:0000256" key="7">
    <source>
        <dbReference type="ARBA" id="ARBA00022679"/>
    </source>
</evidence>
<dbReference type="GO" id="GO:0070475">
    <property type="term" value="P:rRNA base methylation"/>
    <property type="evidence" value="ECO:0007669"/>
    <property type="project" value="UniProtKB-UniRule"/>
</dbReference>
<keyword evidence="12 14" id="KW-0411">Iron-sulfur</keyword>
<dbReference type="GeneID" id="93425225"/>
<comment type="similarity">
    <text evidence="2 14">Belongs to the radical SAM superfamily. RlmN family.</text>
</comment>
<keyword evidence="17" id="KW-1185">Reference proteome</keyword>
<dbReference type="InterPro" id="IPR058240">
    <property type="entry name" value="rSAM_sf"/>
</dbReference>
<sequence>MEYLSPLIGMNLAELESVAAGCGMPRYAARQMADWLYQKRVAKIDDMTNLSKRARATLAEVYCTGREEPLKRVSSADGTVKYLFRGASDRDVEAVMIPDHDRCTLCVSSQAGCRMNCAFCMTGRQGFHGNLSAAQIINQILSVEESESLTNVVFMGMGEPTDNLDAVVRAIEILTATWGLAWSPKRITVSTVGRPDGIRRLLDMTKVHLALSVHSPFGSERADMMPVERAYPVAEVIELLRGHDFAHQRRLSVEYTMMKGKNDDIRHADALARLLRGTDARVNLIRFHPVPGYDEKAPEAGVMTAFRDRLNALGITATIRASRGEDIDAACGMLAGKEKKG</sequence>
<evidence type="ECO:0000256" key="11">
    <source>
        <dbReference type="ARBA" id="ARBA00023004"/>
    </source>
</evidence>
<comment type="caution">
    <text evidence="16">The sequence shown here is derived from an EMBL/GenBank/DDBJ whole genome shotgun (WGS) entry which is preliminary data.</text>
</comment>
<dbReference type="PANTHER" id="PTHR30544:SF5">
    <property type="entry name" value="RADICAL SAM CORE DOMAIN-CONTAINING PROTEIN"/>
    <property type="match status" value="1"/>
</dbReference>
<dbReference type="EC" id="2.1.1.192" evidence="14"/>
<dbReference type="InterPro" id="IPR040072">
    <property type="entry name" value="Methyltransferase_A"/>
</dbReference>
<evidence type="ECO:0000313" key="16">
    <source>
        <dbReference type="EMBL" id="PWB06365.1"/>
    </source>
</evidence>
<feature type="active site" description="Proton acceptor" evidence="14">
    <location>
        <position position="93"/>
    </location>
</feature>
<dbReference type="Gene3D" id="1.10.150.530">
    <property type="match status" value="1"/>
</dbReference>
<comment type="caution">
    <text evidence="14">Lacks conserved residue(s) required for the propagation of feature annotation.</text>
</comment>
<dbReference type="InterPro" id="IPR013785">
    <property type="entry name" value="Aldolase_TIM"/>
</dbReference>
<feature type="binding site" evidence="14">
    <location>
        <position position="113"/>
    </location>
    <ligand>
        <name>[4Fe-4S] cluster</name>
        <dbReference type="ChEBI" id="CHEBI:49883"/>
        <note>4Fe-4S-S-AdoMet</note>
    </ligand>
</feature>
<reference evidence="17" key="1">
    <citation type="submission" date="2018-02" db="EMBL/GenBank/DDBJ databases">
        <authorList>
            <person name="Clavel T."/>
            <person name="Strowig T."/>
        </authorList>
    </citation>
    <scope>NUCLEOTIDE SEQUENCE [LARGE SCALE GENOMIC DNA]</scope>
    <source>
        <strain evidence="17">DSM 100764</strain>
    </source>
</reference>
<evidence type="ECO:0000256" key="14">
    <source>
        <dbReference type="HAMAP-Rule" id="MF_01849"/>
    </source>
</evidence>
<keyword evidence="9 14" id="KW-0819">tRNA processing</keyword>
<dbReference type="Pfam" id="PF21016">
    <property type="entry name" value="RlmN_N"/>
    <property type="match status" value="1"/>
</dbReference>
<feature type="active site" description="S-methylcysteine intermediate" evidence="14">
    <location>
        <position position="331"/>
    </location>
</feature>
<evidence type="ECO:0000256" key="2">
    <source>
        <dbReference type="ARBA" id="ARBA00007544"/>
    </source>
</evidence>
<name>A0A2V1IUR2_9BACT</name>
<dbReference type="InterPro" id="IPR004383">
    <property type="entry name" value="rRNA_lsu_MTrfase_RlmN/Cfr"/>
</dbReference>
<dbReference type="Proteomes" id="UP000244925">
    <property type="component" value="Unassembled WGS sequence"/>
</dbReference>
<keyword evidence="7 14" id="KW-0808">Transferase</keyword>
<comment type="subcellular location">
    <subcellularLocation>
        <location evidence="1 14">Cytoplasm</location>
    </subcellularLocation>
</comment>
<dbReference type="InterPro" id="IPR027492">
    <property type="entry name" value="RNA_MTrfase_RlmN"/>
</dbReference>
<feature type="binding site" evidence="14">
    <location>
        <position position="120"/>
    </location>
    <ligand>
        <name>[4Fe-4S] cluster</name>
        <dbReference type="ChEBI" id="CHEBI:49883"/>
        <note>4Fe-4S-S-AdoMet</note>
    </ligand>
</feature>
<keyword evidence="11 14" id="KW-0408">Iron</keyword>
<dbReference type="GO" id="GO:0051539">
    <property type="term" value="F:4 iron, 4 sulfur cluster binding"/>
    <property type="evidence" value="ECO:0007669"/>
    <property type="project" value="UniProtKB-UniRule"/>
</dbReference>
<dbReference type="PIRSF" id="PIRSF006004">
    <property type="entry name" value="CHP00048"/>
    <property type="match status" value="1"/>
</dbReference>
<evidence type="ECO:0000256" key="1">
    <source>
        <dbReference type="ARBA" id="ARBA00004496"/>
    </source>
</evidence>
<dbReference type="GO" id="GO:0005737">
    <property type="term" value="C:cytoplasm"/>
    <property type="evidence" value="ECO:0007669"/>
    <property type="project" value="UniProtKB-SubCell"/>
</dbReference>
<keyword evidence="3 14" id="KW-0004">4Fe-4S</keyword>
<dbReference type="NCBIfam" id="TIGR00048">
    <property type="entry name" value="rRNA_mod_RlmN"/>
    <property type="match status" value="1"/>
</dbReference>
<feature type="domain" description="Radical SAM core" evidence="15">
    <location>
        <begin position="99"/>
        <end position="320"/>
    </location>
</feature>
<comment type="miscellaneous">
    <text evidence="14">Reaction proceeds by a ping-pong mechanism involving intermediate methylation of a conserved cysteine residue.</text>
</comment>
<dbReference type="GO" id="GO:0002935">
    <property type="term" value="F:tRNA (adenine(37)-C2)-methyltransferase activity"/>
    <property type="evidence" value="ECO:0007669"/>
    <property type="project" value="UniProtKB-UniRule"/>
</dbReference>
<feature type="binding site" evidence="14">
    <location>
        <begin position="158"/>
        <end position="159"/>
    </location>
    <ligand>
        <name>S-adenosyl-L-methionine</name>
        <dbReference type="ChEBI" id="CHEBI:59789"/>
    </ligand>
</feature>
<dbReference type="GO" id="GO:0019843">
    <property type="term" value="F:rRNA binding"/>
    <property type="evidence" value="ECO:0007669"/>
    <property type="project" value="UniProtKB-UniRule"/>
</dbReference>
<keyword evidence="10 14" id="KW-0479">Metal-binding</keyword>
<comment type="catalytic activity">
    <reaction evidence="14">
        <text>adenosine(2503) in 23S rRNA + 2 reduced [2Fe-2S]-[ferredoxin] + 2 S-adenosyl-L-methionine = 2-methyladenosine(2503) in 23S rRNA + 5'-deoxyadenosine + L-methionine + 2 oxidized [2Fe-2S]-[ferredoxin] + S-adenosyl-L-homocysteine</text>
        <dbReference type="Rhea" id="RHEA:42916"/>
        <dbReference type="Rhea" id="RHEA-COMP:10000"/>
        <dbReference type="Rhea" id="RHEA-COMP:10001"/>
        <dbReference type="Rhea" id="RHEA-COMP:10152"/>
        <dbReference type="Rhea" id="RHEA-COMP:10282"/>
        <dbReference type="ChEBI" id="CHEBI:17319"/>
        <dbReference type="ChEBI" id="CHEBI:33737"/>
        <dbReference type="ChEBI" id="CHEBI:33738"/>
        <dbReference type="ChEBI" id="CHEBI:57844"/>
        <dbReference type="ChEBI" id="CHEBI:57856"/>
        <dbReference type="ChEBI" id="CHEBI:59789"/>
        <dbReference type="ChEBI" id="CHEBI:74411"/>
        <dbReference type="ChEBI" id="CHEBI:74497"/>
        <dbReference type="EC" id="2.1.1.192"/>
    </reaction>
</comment>
<dbReference type="SFLD" id="SFLDF00275">
    <property type="entry name" value="adenosine_C2_methyltransferase"/>
    <property type="match status" value="1"/>
</dbReference>
<dbReference type="CDD" id="cd01335">
    <property type="entry name" value="Radical_SAM"/>
    <property type="match status" value="1"/>
</dbReference>
<dbReference type="SUPFAM" id="SSF102114">
    <property type="entry name" value="Radical SAM enzymes"/>
    <property type="match status" value="1"/>
</dbReference>